<dbReference type="Proteomes" id="UP001232063">
    <property type="component" value="Unassembled WGS sequence"/>
</dbReference>
<reference evidence="3" key="1">
    <citation type="submission" date="2023-05" db="EMBL/GenBank/DDBJ databases">
        <authorList>
            <person name="Zhang X."/>
        </authorList>
    </citation>
    <scope>NUCLEOTIDE SEQUENCE</scope>
    <source>
        <strain evidence="3">BD1B2-1</strain>
    </source>
</reference>
<dbReference type="EMBL" id="JASJOU010000009">
    <property type="protein sequence ID" value="MDJ1503734.1"/>
    <property type="molecule type" value="Genomic_DNA"/>
</dbReference>
<protein>
    <submittedName>
        <fullName evidence="3">Acyl-CoA thioester hydrolase/BAAT C-terminal domain-containing protein</fullName>
    </submittedName>
</protein>
<evidence type="ECO:0000256" key="1">
    <source>
        <dbReference type="SAM" id="SignalP"/>
    </source>
</evidence>
<dbReference type="InterPro" id="IPR014940">
    <property type="entry name" value="BAAT_C"/>
</dbReference>
<dbReference type="InterPro" id="IPR050261">
    <property type="entry name" value="FrsA_esterase"/>
</dbReference>
<dbReference type="Gene3D" id="3.40.50.1820">
    <property type="entry name" value="alpha/beta hydrolase"/>
    <property type="match status" value="1"/>
</dbReference>
<keyword evidence="3" id="KW-0378">Hydrolase</keyword>
<organism evidence="3 4">
    <name type="scientific">Xanthocytophaga agilis</name>
    <dbReference type="NCBI Taxonomy" id="3048010"/>
    <lineage>
        <taxon>Bacteria</taxon>
        <taxon>Pseudomonadati</taxon>
        <taxon>Bacteroidota</taxon>
        <taxon>Cytophagia</taxon>
        <taxon>Cytophagales</taxon>
        <taxon>Rhodocytophagaceae</taxon>
        <taxon>Xanthocytophaga</taxon>
    </lineage>
</organism>
<dbReference type="RefSeq" id="WP_314514363.1">
    <property type="nucleotide sequence ID" value="NZ_JASJOU010000009.1"/>
</dbReference>
<evidence type="ECO:0000259" key="2">
    <source>
        <dbReference type="Pfam" id="PF08840"/>
    </source>
</evidence>
<evidence type="ECO:0000313" key="4">
    <source>
        <dbReference type="Proteomes" id="UP001232063"/>
    </source>
</evidence>
<feature type="signal peptide" evidence="1">
    <location>
        <begin position="1"/>
        <end position="18"/>
    </location>
</feature>
<name>A0AAE3R981_9BACT</name>
<accession>A0AAE3R981</accession>
<dbReference type="AlphaFoldDB" id="A0AAE3R981"/>
<dbReference type="InterPro" id="IPR029058">
    <property type="entry name" value="AB_hydrolase_fold"/>
</dbReference>
<keyword evidence="1" id="KW-0732">Signal</keyword>
<sequence>MKLFSSCVIICISIFLSACQTSQERIYYVSGFKTIRITDSSRLYKSDGPQTHYLYYRPVDLDIWYPADSSRADSILMFGNMLSLFEQRANFYTDSHAGDGFSTQLAKSLADFFHCSSVEKIIASPSHSRKNAIAAAGKFPLVLYMASYNGMGYENIQLLEELARNGYIVVSFNSIGRYPGDMTMQQADLMEQVSDAAFGLKYLKKLPEVDSSRIAVVGYSWGGLAGVVLGMTYTDIDAVISLDGSEFHHYGTDAKEDSLFNQISHDFVSNKTPYLRLESSSTEGQATIDSVYNFNLLLQGPKQIYKILNTTHGDFSAFPTIVKQSGGCPTKKSYKVITQLVTGYCSQLLKQIPSDAFTDMIQKEEGRTLKTILTNYHTP</sequence>
<comment type="caution">
    <text evidence="3">The sequence shown here is derived from an EMBL/GenBank/DDBJ whole genome shotgun (WGS) entry which is preliminary data.</text>
</comment>
<dbReference type="Pfam" id="PF08840">
    <property type="entry name" value="BAAT_C"/>
    <property type="match status" value="1"/>
</dbReference>
<gene>
    <name evidence="3" type="ORF">QNI22_23935</name>
</gene>
<proteinExistence type="predicted"/>
<feature type="domain" description="BAAT/Acyl-CoA thioester hydrolase C-terminal" evidence="2">
    <location>
        <begin position="200"/>
        <end position="298"/>
    </location>
</feature>
<keyword evidence="4" id="KW-1185">Reference proteome</keyword>
<dbReference type="PANTHER" id="PTHR22946">
    <property type="entry name" value="DIENELACTONE HYDROLASE DOMAIN-CONTAINING PROTEIN-RELATED"/>
    <property type="match status" value="1"/>
</dbReference>
<evidence type="ECO:0000313" key="3">
    <source>
        <dbReference type="EMBL" id="MDJ1503734.1"/>
    </source>
</evidence>
<feature type="chain" id="PRO_5042231634" evidence="1">
    <location>
        <begin position="19"/>
        <end position="379"/>
    </location>
</feature>
<dbReference type="SUPFAM" id="SSF53474">
    <property type="entry name" value="alpha/beta-Hydrolases"/>
    <property type="match status" value="1"/>
</dbReference>
<dbReference type="PROSITE" id="PS51257">
    <property type="entry name" value="PROKAR_LIPOPROTEIN"/>
    <property type="match status" value="1"/>
</dbReference>
<dbReference type="GO" id="GO:0016787">
    <property type="term" value="F:hydrolase activity"/>
    <property type="evidence" value="ECO:0007669"/>
    <property type="project" value="UniProtKB-KW"/>
</dbReference>